<organism evidence="3 4">
    <name type="scientific">Caenorhabditis elegans</name>
    <dbReference type="NCBI Taxonomy" id="6239"/>
    <lineage>
        <taxon>Eukaryota</taxon>
        <taxon>Metazoa</taxon>
        <taxon>Ecdysozoa</taxon>
        <taxon>Nematoda</taxon>
        <taxon>Chromadorea</taxon>
        <taxon>Rhabditida</taxon>
        <taxon>Rhabditina</taxon>
        <taxon>Rhabditomorpha</taxon>
        <taxon>Rhabditoidea</taxon>
        <taxon>Rhabditidae</taxon>
        <taxon>Peloderinae</taxon>
        <taxon>Caenorhabditis</taxon>
    </lineage>
</organism>
<dbReference type="GeneID" id="178947"/>
<feature type="region of interest" description="Disordered" evidence="1">
    <location>
        <begin position="283"/>
        <end position="315"/>
    </location>
</feature>
<keyword evidence="4" id="KW-1185">Reference proteome</keyword>
<sequence length="574" mass="64995">MVLKEADLKALMNFLIDETKDVDVEPLAVKTIFRKFAECNGSVLGADAYHRRFQSKLLPRMDQMNEYSVVSRIQVTFALSAKVSDKFMTLIKSTGTVKIDEKMRICNYKSHDGKLTLERIHSKSSKAARKRSTKIMLSADDVRLMTFLVEKTKEANEPLVATNVFMEFGKKDNARCSDGAYYRKFHKKLAPNMDQLDNYSIESRVRVMLGLAGEVSDDFLTQVQTEGIVVLDDGKRICEYASRDGKLKLEADHSHSARMKRTSAYHRKAGRHVHMVMNANQTTNQAESDEDGVDSATSLPRSPKRARTEMSSSDDDDDLEIIETVDGYPKPEPADFDFEELLNRDSTYNLLIDHSQEYKEVMMEENNQPTTYVKSLQLDSDDDEVQYIGAMKRQSKPEPIFEGFAPHNSNSDHVQEEQKTGVPLFDRQQISLSANNGATSAEPINMSEFLKQLTQFICGLKSKELEKLKQKIKGSIGTNVDKIILFPELRGVFEAFLIAVSRKIKAAASNASAMKVKDFLLKFEYLLLGLDSSELRVIQQKVQEKIDQPGLAEKVLLFSDVREILQGLLFFILN</sequence>
<proteinExistence type="predicted"/>
<dbReference type="Bgee" id="WBGene00016993">
    <property type="expression patterns" value="Expressed in germ line (C elegans) and 4 other cell types or tissues"/>
</dbReference>
<dbReference type="STRING" id="6239.CD4.8.1"/>
<dbReference type="CTD" id="178947"/>
<dbReference type="UCSC" id="CD4.8">
    <property type="organism name" value="c. elegans"/>
</dbReference>
<reference evidence="3 4" key="1">
    <citation type="journal article" date="1998" name="Science">
        <title>Genome sequence of the nematode C. elegans: a platform for investigating biology.</title>
        <authorList>
            <consortium name="The C. elegans sequencing consortium"/>
            <person name="Sulson J.E."/>
            <person name="Waterston R."/>
        </authorList>
    </citation>
    <scope>NUCLEOTIDE SEQUENCE [LARGE SCALE GENOMIC DNA]</scope>
    <source>
        <strain evidence="3 4">Bristol N2</strain>
    </source>
</reference>
<dbReference type="EMBL" id="BX284605">
    <property type="protein sequence ID" value="CCD65125.2"/>
    <property type="molecule type" value="Genomic_DNA"/>
</dbReference>
<dbReference type="InterPro" id="IPR053315">
    <property type="entry name" value="Peptidase_C14A"/>
</dbReference>
<dbReference type="WormBase" id="CD4.8">
    <property type="protein sequence ID" value="CE53731"/>
    <property type="gene ID" value="WBGene00016993"/>
</dbReference>
<dbReference type="PaxDb" id="6239-CD4.8"/>
<dbReference type="RefSeq" id="NP_001361955.1">
    <property type="nucleotide sequence ID" value="NM_001374911.2"/>
</dbReference>
<evidence type="ECO:0000259" key="2">
    <source>
        <dbReference type="SMART" id="SM00583"/>
    </source>
</evidence>
<dbReference type="PeptideAtlas" id="O61192"/>
<dbReference type="FunCoup" id="O61192">
    <property type="interactions" value="1320"/>
</dbReference>
<gene>
    <name evidence="3 5" type="ORF">CD4.8</name>
    <name evidence="3" type="ORF">CELE_CD4.8</name>
</gene>
<evidence type="ECO:0000256" key="1">
    <source>
        <dbReference type="SAM" id="MobiDB-lite"/>
    </source>
</evidence>
<accession>O61192</accession>
<name>O61192_CAEEL</name>
<dbReference type="SMART" id="SM00583">
    <property type="entry name" value="SPK"/>
    <property type="match status" value="2"/>
</dbReference>
<dbReference type="OrthoDB" id="5911650at2759"/>
<dbReference type="InterPro" id="IPR006570">
    <property type="entry name" value="SPK_dom"/>
</dbReference>
<evidence type="ECO:0000313" key="4">
    <source>
        <dbReference type="Proteomes" id="UP000001940"/>
    </source>
</evidence>
<feature type="domain" description="SPK" evidence="2">
    <location>
        <begin position="7"/>
        <end position="119"/>
    </location>
</feature>
<dbReference type="AGR" id="WB:WBGene00016993"/>
<dbReference type="PANTHER" id="PTHR23362:SF0">
    <property type="entry name" value="CALPONIN-HOMOLOGY (CH) DOMAIN-CONTAINING PROTEIN-RELATED"/>
    <property type="match status" value="1"/>
</dbReference>
<dbReference type="KEGG" id="cel:CELE_CD4.8"/>
<evidence type="ECO:0000313" key="3">
    <source>
        <dbReference type="EMBL" id="CCD65125.2"/>
    </source>
</evidence>
<dbReference type="HOGENOM" id="CLU_032754_0_0_1"/>
<dbReference type="SMR" id="O61192"/>
<feature type="domain" description="SPK" evidence="2">
    <location>
        <begin position="140"/>
        <end position="251"/>
    </location>
</feature>
<dbReference type="PANTHER" id="PTHR23362">
    <property type="entry name" value="L-PLASTIN-RELATED"/>
    <property type="match status" value="1"/>
</dbReference>
<dbReference type="InParanoid" id="O61192"/>
<dbReference type="AlphaFoldDB" id="O61192"/>
<protein>
    <submittedName>
        <fullName evidence="3">SPK domain-containing protein</fullName>
    </submittedName>
</protein>
<dbReference type="Proteomes" id="UP000001940">
    <property type="component" value="Chromosome V"/>
</dbReference>
<dbReference type="Pfam" id="PF04435">
    <property type="entry name" value="SPK"/>
    <property type="match status" value="2"/>
</dbReference>
<evidence type="ECO:0000313" key="5">
    <source>
        <dbReference type="WormBase" id="CD4.8"/>
    </source>
</evidence>
<dbReference type="PhylomeDB" id="O61192"/>